<protein>
    <submittedName>
        <fullName evidence="10">Methyl-accepting chemotaxis protein</fullName>
    </submittedName>
</protein>
<evidence type="ECO:0000256" key="3">
    <source>
        <dbReference type="ARBA" id="ARBA00023224"/>
    </source>
</evidence>
<dbReference type="Proteomes" id="UP000245629">
    <property type="component" value="Chromosome 2"/>
</dbReference>
<dbReference type="Pfam" id="PF00672">
    <property type="entry name" value="HAMP"/>
    <property type="match status" value="1"/>
</dbReference>
<dbReference type="GO" id="GO:0005886">
    <property type="term" value="C:plasma membrane"/>
    <property type="evidence" value="ECO:0007669"/>
    <property type="project" value="UniProtKB-SubCell"/>
</dbReference>
<dbReference type="GO" id="GO:0007165">
    <property type="term" value="P:signal transduction"/>
    <property type="evidence" value="ECO:0007669"/>
    <property type="project" value="UniProtKB-KW"/>
</dbReference>
<keyword evidence="6" id="KW-1133">Transmembrane helix</keyword>
<keyword evidence="11" id="KW-1185">Reference proteome</keyword>
<dbReference type="SUPFAM" id="SSF58104">
    <property type="entry name" value="Methyl-accepting chemotaxis protein (MCP) signaling domain"/>
    <property type="match status" value="1"/>
</dbReference>
<evidence type="ECO:0000259" key="9">
    <source>
        <dbReference type="PROSITE" id="PS50885"/>
    </source>
</evidence>
<evidence type="ECO:0000313" key="11">
    <source>
        <dbReference type="Proteomes" id="UP000245629"/>
    </source>
</evidence>
<evidence type="ECO:0000256" key="5">
    <source>
        <dbReference type="PROSITE-ProRule" id="PRU00284"/>
    </source>
</evidence>
<evidence type="ECO:0000256" key="1">
    <source>
        <dbReference type="ARBA" id="ARBA00004429"/>
    </source>
</evidence>
<dbReference type="Pfam" id="PF12729">
    <property type="entry name" value="4HB_MCP_1"/>
    <property type="match status" value="1"/>
</dbReference>
<evidence type="ECO:0000313" key="10">
    <source>
        <dbReference type="EMBL" id="AWK86740.1"/>
    </source>
</evidence>
<dbReference type="Pfam" id="PF00015">
    <property type="entry name" value="MCPsignal"/>
    <property type="match status" value="1"/>
</dbReference>
<sequence length="563" mass="59294">MSWVINATVRTKAVVSFAVILLFTLGLGVFSLGQLSKVNHEAAEIRDNWLPSVRHLGTIRSAFDFYRILEGAHVMSSSPDDMKAEEQTMQTVLQDMEKARRDYQSLLTAGFETEKYKRFSELWEAYLALSQQKLLPVSRKNQTEQASTLYRGEARVAYRAAKKILDELVEFNTKGGNEAAAKGQQVYDSGKLWVFAVIGLAVVISLGAAWLMVATVSRPLQVLTGTMNRLAAHDLSTQVEGAGRGDELGAMARAVQVFKDGLIEAQRLAAEQAAEQAAKLRRAEAVDKLVADFDRVAASALRTVSSAASELDATAKSLVSMAQQTNMQAGAVAAAAEQTSANVQTVATATEEMASSIREIGQQVTNSTRIAGQAVEQAAHTTDTVRGLADAAQRIGEVVNLITNIASQTNLLALNATIEAARAGEAGKGFAVVAGEVKSLASQTAKATDEIAAQIAGIQNATSGAVQAIAGISGTITNINDISTTIAAAIEEQGAATNEIARSVQQAAGGTQEVSNNIGQVTQTAGETGSAASQVMSAAGELARQAESLRHDVEQFLAAIKAA</sequence>
<dbReference type="PROSITE" id="PS50192">
    <property type="entry name" value="T_SNARE"/>
    <property type="match status" value="1"/>
</dbReference>
<evidence type="ECO:0000256" key="4">
    <source>
        <dbReference type="ARBA" id="ARBA00029447"/>
    </source>
</evidence>
<dbReference type="EMBL" id="CP029353">
    <property type="protein sequence ID" value="AWK86740.1"/>
    <property type="molecule type" value="Genomic_DNA"/>
</dbReference>
<dbReference type="PANTHER" id="PTHR32089">
    <property type="entry name" value="METHYL-ACCEPTING CHEMOTAXIS PROTEIN MCPB"/>
    <property type="match status" value="1"/>
</dbReference>
<proteinExistence type="inferred from homology"/>
<dbReference type="PROSITE" id="PS50111">
    <property type="entry name" value="CHEMOTAXIS_TRANSDUC_2"/>
    <property type="match status" value="1"/>
</dbReference>
<dbReference type="Gene3D" id="6.10.340.10">
    <property type="match status" value="1"/>
</dbReference>
<dbReference type="InterPro" id="IPR003660">
    <property type="entry name" value="HAMP_dom"/>
</dbReference>
<organism evidence="10 11">
    <name type="scientific">Azospirillum thermophilum</name>
    <dbReference type="NCBI Taxonomy" id="2202148"/>
    <lineage>
        <taxon>Bacteria</taxon>
        <taxon>Pseudomonadati</taxon>
        <taxon>Pseudomonadota</taxon>
        <taxon>Alphaproteobacteria</taxon>
        <taxon>Rhodospirillales</taxon>
        <taxon>Azospirillaceae</taxon>
        <taxon>Azospirillum</taxon>
    </lineage>
</organism>
<feature type="transmembrane region" description="Helical" evidence="6">
    <location>
        <begin position="13"/>
        <end position="32"/>
    </location>
</feature>
<feature type="domain" description="HAMP" evidence="9">
    <location>
        <begin position="214"/>
        <end position="267"/>
    </location>
</feature>
<evidence type="ECO:0000256" key="2">
    <source>
        <dbReference type="ARBA" id="ARBA00022519"/>
    </source>
</evidence>
<dbReference type="KEGG" id="azz:DEW08_11255"/>
<keyword evidence="2" id="KW-1003">Cell membrane</keyword>
<comment type="subcellular location">
    <subcellularLocation>
        <location evidence="1">Cell inner membrane</location>
        <topology evidence="1">Multi-pass membrane protein</topology>
    </subcellularLocation>
</comment>
<reference evidence="11" key="1">
    <citation type="submission" date="2018-05" db="EMBL/GenBank/DDBJ databases">
        <title>Azospirillum thermophila sp. nov., a novel isolated from hot spring.</title>
        <authorList>
            <person name="Zhao Z."/>
        </authorList>
    </citation>
    <scope>NUCLEOTIDE SEQUENCE [LARGE SCALE GENOMIC DNA]</scope>
    <source>
        <strain evidence="11">CFH 70021</strain>
    </source>
</reference>
<dbReference type="SMART" id="SM00283">
    <property type="entry name" value="MA"/>
    <property type="match status" value="1"/>
</dbReference>
<evidence type="ECO:0000259" key="8">
    <source>
        <dbReference type="PROSITE" id="PS50192"/>
    </source>
</evidence>
<feature type="transmembrane region" description="Helical" evidence="6">
    <location>
        <begin position="192"/>
        <end position="213"/>
    </location>
</feature>
<gene>
    <name evidence="10" type="ORF">DEW08_11255</name>
</gene>
<feature type="domain" description="Methyl-accepting transducer" evidence="7">
    <location>
        <begin position="307"/>
        <end position="543"/>
    </location>
</feature>
<evidence type="ECO:0000259" key="7">
    <source>
        <dbReference type="PROSITE" id="PS50111"/>
    </source>
</evidence>
<dbReference type="PANTHER" id="PTHR32089:SF112">
    <property type="entry name" value="LYSOZYME-LIKE PROTEIN-RELATED"/>
    <property type="match status" value="1"/>
</dbReference>
<keyword evidence="2" id="KW-0997">Cell inner membrane</keyword>
<dbReference type="PROSITE" id="PS50885">
    <property type="entry name" value="HAMP"/>
    <property type="match status" value="1"/>
</dbReference>
<dbReference type="InterPro" id="IPR000727">
    <property type="entry name" value="T_SNARE_dom"/>
</dbReference>
<dbReference type="SMART" id="SM00304">
    <property type="entry name" value="HAMP"/>
    <property type="match status" value="1"/>
</dbReference>
<dbReference type="InterPro" id="IPR024478">
    <property type="entry name" value="HlyB_4HB_MCP"/>
</dbReference>
<dbReference type="RefSeq" id="WP_109327184.1">
    <property type="nucleotide sequence ID" value="NZ_CP029353.1"/>
</dbReference>
<evidence type="ECO:0000256" key="6">
    <source>
        <dbReference type="SAM" id="Phobius"/>
    </source>
</evidence>
<dbReference type="Gene3D" id="1.10.287.950">
    <property type="entry name" value="Methyl-accepting chemotaxis protein"/>
    <property type="match status" value="1"/>
</dbReference>
<dbReference type="AlphaFoldDB" id="A0A2S2CQV0"/>
<keyword evidence="3 5" id="KW-0807">Transducer</keyword>
<comment type="similarity">
    <text evidence="4">Belongs to the methyl-accepting chemotaxis (MCP) protein family.</text>
</comment>
<name>A0A2S2CQV0_9PROT</name>
<feature type="domain" description="T-SNARE coiled-coil homology" evidence="8">
    <location>
        <begin position="459"/>
        <end position="521"/>
    </location>
</feature>
<accession>A0A2S2CQV0</accession>
<keyword evidence="6" id="KW-0812">Transmembrane</keyword>
<dbReference type="OrthoDB" id="9814202at2"/>
<keyword evidence="6" id="KW-0472">Membrane</keyword>
<dbReference type="CDD" id="cd06225">
    <property type="entry name" value="HAMP"/>
    <property type="match status" value="1"/>
</dbReference>
<dbReference type="InterPro" id="IPR004089">
    <property type="entry name" value="MCPsignal_dom"/>
</dbReference>